<dbReference type="GO" id="GO:0003677">
    <property type="term" value="F:DNA binding"/>
    <property type="evidence" value="ECO:0007669"/>
    <property type="project" value="UniProtKB-KW"/>
</dbReference>
<proteinExistence type="predicted"/>
<feature type="domain" description="HTH myb-type" evidence="7">
    <location>
        <begin position="11"/>
        <end position="63"/>
    </location>
</feature>
<dbReference type="FunFam" id="1.10.10.60:FF:000001">
    <property type="entry name" value="MYB-related transcription factor"/>
    <property type="match status" value="1"/>
</dbReference>
<feature type="compositionally biased region" description="Basic and acidic residues" evidence="5">
    <location>
        <begin position="120"/>
        <end position="140"/>
    </location>
</feature>
<keyword evidence="3" id="KW-0238">DNA-binding</keyword>
<dbReference type="InterPro" id="IPR001005">
    <property type="entry name" value="SANT/Myb"/>
</dbReference>
<dbReference type="Proteomes" id="UP001293593">
    <property type="component" value="Unassembled WGS sequence"/>
</dbReference>
<dbReference type="PROSITE" id="PS50090">
    <property type="entry name" value="MYB_LIKE"/>
    <property type="match status" value="2"/>
</dbReference>
<dbReference type="GO" id="GO:0005634">
    <property type="term" value="C:nucleus"/>
    <property type="evidence" value="ECO:0007669"/>
    <property type="project" value="UniProtKB-SubCell"/>
</dbReference>
<dbReference type="SMART" id="SM00717">
    <property type="entry name" value="SANT"/>
    <property type="match status" value="2"/>
</dbReference>
<keyword evidence="2" id="KW-0677">Repeat</keyword>
<evidence type="ECO:0000256" key="2">
    <source>
        <dbReference type="ARBA" id="ARBA00022737"/>
    </source>
</evidence>
<name>A0AAE1MVH5_9FABA</name>
<evidence type="ECO:0000256" key="3">
    <source>
        <dbReference type="ARBA" id="ARBA00023125"/>
    </source>
</evidence>
<evidence type="ECO:0000256" key="1">
    <source>
        <dbReference type="ARBA" id="ARBA00004123"/>
    </source>
</evidence>
<evidence type="ECO:0000313" key="8">
    <source>
        <dbReference type="EMBL" id="KAK4277301.1"/>
    </source>
</evidence>
<dbReference type="PANTHER" id="PTHR47999:SF86">
    <property type="entry name" value="MYB-RELATED PROTEIN MYB4-LIKE"/>
    <property type="match status" value="1"/>
</dbReference>
<dbReference type="EMBL" id="JAWXYG010000003">
    <property type="protein sequence ID" value="KAK4277301.1"/>
    <property type="molecule type" value="Genomic_DNA"/>
</dbReference>
<dbReference type="SUPFAM" id="SSF46689">
    <property type="entry name" value="Homeodomain-like"/>
    <property type="match status" value="1"/>
</dbReference>
<keyword evidence="9" id="KW-1185">Reference proteome</keyword>
<feature type="domain" description="Myb-like" evidence="6">
    <location>
        <begin position="64"/>
        <end position="114"/>
    </location>
</feature>
<organism evidence="8 9">
    <name type="scientific">Acacia crassicarpa</name>
    <name type="common">northern wattle</name>
    <dbReference type="NCBI Taxonomy" id="499986"/>
    <lineage>
        <taxon>Eukaryota</taxon>
        <taxon>Viridiplantae</taxon>
        <taxon>Streptophyta</taxon>
        <taxon>Embryophyta</taxon>
        <taxon>Tracheophyta</taxon>
        <taxon>Spermatophyta</taxon>
        <taxon>Magnoliopsida</taxon>
        <taxon>eudicotyledons</taxon>
        <taxon>Gunneridae</taxon>
        <taxon>Pentapetalae</taxon>
        <taxon>rosids</taxon>
        <taxon>fabids</taxon>
        <taxon>Fabales</taxon>
        <taxon>Fabaceae</taxon>
        <taxon>Caesalpinioideae</taxon>
        <taxon>mimosoid clade</taxon>
        <taxon>Acacieae</taxon>
        <taxon>Acacia</taxon>
    </lineage>
</organism>
<accession>A0AAE1MVH5</accession>
<feature type="region of interest" description="Disordered" evidence="5">
    <location>
        <begin position="116"/>
        <end position="158"/>
    </location>
</feature>
<reference evidence="8" key="1">
    <citation type="submission" date="2023-10" db="EMBL/GenBank/DDBJ databases">
        <title>Chromosome-level genome of the transformable northern wattle, Acacia crassicarpa.</title>
        <authorList>
            <person name="Massaro I."/>
            <person name="Sinha N.R."/>
            <person name="Poethig S."/>
            <person name="Leichty A.R."/>
        </authorList>
    </citation>
    <scope>NUCLEOTIDE SEQUENCE</scope>
    <source>
        <strain evidence="8">Acra3RX</strain>
        <tissue evidence="8">Leaf</tissue>
    </source>
</reference>
<feature type="compositionally biased region" description="Polar residues" evidence="5">
    <location>
        <begin position="141"/>
        <end position="154"/>
    </location>
</feature>
<dbReference type="CDD" id="cd00167">
    <property type="entry name" value="SANT"/>
    <property type="match status" value="2"/>
</dbReference>
<comment type="subcellular location">
    <subcellularLocation>
        <location evidence="1">Nucleus</location>
    </subcellularLocation>
</comment>
<dbReference type="InterPro" id="IPR017930">
    <property type="entry name" value="Myb_dom"/>
</dbReference>
<feature type="compositionally biased region" description="Polar residues" evidence="5">
    <location>
        <begin position="228"/>
        <end position="255"/>
    </location>
</feature>
<sequence length="255" mass="29011">MGRTPSRSNNNEAQKREAWTAHEDKILASYIRSHGEGKWQNIPKRTGLRRCGKSCRLRWMNYLRPDIKRGNITEDEEDLILRLHNLLGNRWSLIAGRLPGRTDNEIKNYWNSNLAKRRPKDTSQNEKREIAESRVSHEATESPSTQVALATSTPMEPRTEYCGDSDVATGEFVAFDGQSASAEENVDGALIDFDFKDVDFLEFLDFDFSGPADFDMLMNMDDPKQEGRQSTGSQSFSFSPETNAARGNQNFTHYC</sequence>
<evidence type="ECO:0000259" key="7">
    <source>
        <dbReference type="PROSITE" id="PS51294"/>
    </source>
</evidence>
<comment type="caution">
    <text evidence="8">The sequence shown here is derived from an EMBL/GenBank/DDBJ whole genome shotgun (WGS) entry which is preliminary data.</text>
</comment>
<dbReference type="Pfam" id="PF00249">
    <property type="entry name" value="Myb_DNA-binding"/>
    <property type="match status" value="2"/>
</dbReference>
<protein>
    <submittedName>
        <fullName evidence="8">Uncharacterized protein</fullName>
    </submittedName>
</protein>
<keyword evidence="4" id="KW-0539">Nucleus</keyword>
<evidence type="ECO:0000256" key="5">
    <source>
        <dbReference type="SAM" id="MobiDB-lite"/>
    </source>
</evidence>
<dbReference type="InterPro" id="IPR009057">
    <property type="entry name" value="Homeodomain-like_sf"/>
</dbReference>
<dbReference type="InterPro" id="IPR015495">
    <property type="entry name" value="Myb_TF_plants"/>
</dbReference>
<dbReference type="PROSITE" id="PS51294">
    <property type="entry name" value="HTH_MYB"/>
    <property type="match status" value="2"/>
</dbReference>
<dbReference type="PANTHER" id="PTHR47999">
    <property type="entry name" value="TRANSCRIPTION FACTOR MYB8-RELATED-RELATED"/>
    <property type="match status" value="1"/>
</dbReference>
<evidence type="ECO:0000256" key="4">
    <source>
        <dbReference type="ARBA" id="ARBA00023242"/>
    </source>
</evidence>
<dbReference type="AlphaFoldDB" id="A0AAE1MVH5"/>
<gene>
    <name evidence="8" type="ORF">QN277_015317</name>
</gene>
<feature type="domain" description="HTH myb-type" evidence="7">
    <location>
        <begin position="64"/>
        <end position="118"/>
    </location>
</feature>
<feature type="region of interest" description="Disordered" evidence="5">
    <location>
        <begin position="221"/>
        <end position="255"/>
    </location>
</feature>
<evidence type="ECO:0000259" key="6">
    <source>
        <dbReference type="PROSITE" id="PS50090"/>
    </source>
</evidence>
<feature type="domain" description="Myb-like" evidence="6">
    <location>
        <begin position="11"/>
        <end position="63"/>
    </location>
</feature>
<dbReference type="Gene3D" id="1.10.10.60">
    <property type="entry name" value="Homeodomain-like"/>
    <property type="match status" value="2"/>
</dbReference>
<evidence type="ECO:0000313" key="9">
    <source>
        <dbReference type="Proteomes" id="UP001293593"/>
    </source>
</evidence>